<evidence type="ECO:0000313" key="3">
    <source>
        <dbReference type="EMBL" id="VAX23741.1"/>
    </source>
</evidence>
<dbReference type="Pfam" id="PF13439">
    <property type="entry name" value="Glyco_transf_4"/>
    <property type="match status" value="1"/>
</dbReference>
<accession>A0A3B1CAR1</accession>
<evidence type="ECO:0000259" key="2">
    <source>
        <dbReference type="Pfam" id="PF13439"/>
    </source>
</evidence>
<dbReference type="SUPFAM" id="SSF53756">
    <property type="entry name" value="UDP-Glycosyltransferase/glycogen phosphorylase"/>
    <property type="match status" value="1"/>
</dbReference>
<reference evidence="3" key="1">
    <citation type="submission" date="2018-06" db="EMBL/GenBank/DDBJ databases">
        <authorList>
            <person name="Zhirakovskaya E."/>
        </authorList>
    </citation>
    <scope>NUCLEOTIDE SEQUENCE</scope>
</reference>
<dbReference type="GO" id="GO:0016757">
    <property type="term" value="F:glycosyltransferase activity"/>
    <property type="evidence" value="ECO:0007669"/>
    <property type="project" value="InterPro"/>
</dbReference>
<dbReference type="InterPro" id="IPR028098">
    <property type="entry name" value="Glyco_trans_4-like_N"/>
</dbReference>
<protein>
    <recommendedName>
        <fullName evidence="4">Glycosyltransferase family 4 protein</fullName>
    </recommendedName>
</protein>
<dbReference type="InterPro" id="IPR001296">
    <property type="entry name" value="Glyco_trans_1"/>
</dbReference>
<feature type="domain" description="Glycosyltransferase subfamily 4-like N-terminal" evidence="2">
    <location>
        <begin position="13"/>
        <end position="172"/>
    </location>
</feature>
<name>A0A3B1CAR1_9ZZZZ</name>
<dbReference type="Pfam" id="PF00534">
    <property type="entry name" value="Glycos_transf_1"/>
    <property type="match status" value="1"/>
</dbReference>
<organism evidence="3">
    <name type="scientific">hydrothermal vent metagenome</name>
    <dbReference type="NCBI Taxonomy" id="652676"/>
    <lineage>
        <taxon>unclassified sequences</taxon>
        <taxon>metagenomes</taxon>
        <taxon>ecological metagenomes</taxon>
    </lineage>
</organism>
<dbReference type="EMBL" id="UOGE01000089">
    <property type="protein sequence ID" value="VAX23741.1"/>
    <property type="molecule type" value="Genomic_DNA"/>
</dbReference>
<dbReference type="CDD" id="cd03820">
    <property type="entry name" value="GT4_AmsD-like"/>
    <property type="match status" value="1"/>
</dbReference>
<dbReference type="PANTHER" id="PTHR12526">
    <property type="entry name" value="GLYCOSYLTRANSFERASE"/>
    <property type="match status" value="1"/>
</dbReference>
<gene>
    <name evidence="3" type="ORF">MNBD_NITROSPINAE02-1784</name>
</gene>
<dbReference type="Gene3D" id="3.40.50.2000">
    <property type="entry name" value="Glycogen Phosphorylase B"/>
    <property type="match status" value="2"/>
</dbReference>
<feature type="domain" description="Glycosyl transferase family 1" evidence="1">
    <location>
        <begin position="183"/>
        <end position="343"/>
    </location>
</feature>
<proteinExistence type="predicted"/>
<dbReference type="AlphaFoldDB" id="A0A3B1CAR1"/>
<sequence length="365" mass="39893">MRVTMVIPSMGSGGAERVMSVMVNYWAAKEWEITLITLAGGSSPPFYKLVSAVRYVPLGVACDSSGFLSGLLNNFRRIKLLRREIIRSAPQVVISFIDSTNVLSIIAAMGTGTPVIVSEHNDPFMWKIGRVWDELRKVTYPFAKKIVLLSESSKSFYSIKVREKSIVIPNPIVSPAGAPDTSHDIPVKKPCVMAMGRFDSGKGFDILLKAFASAIDKNREWSLVILGDGPLRRALEQMAVKLGIEPNVSMPGTVKNPFAYLRQADIFVLSSRYEGFPMALCEAMACGAPVVSFDCKTGPGEIITDGADGILVPAEDGEALSFAVERLMKDKAKRARLGANATKIVDKFGVEKVMKQWEKVLQDVL</sequence>
<evidence type="ECO:0008006" key="4">
    <source>
        <dbReference type="Google" id="ProtNLM"/>
    </source>
</evidence>
<evidence type="ECO:0000259" key="1">
    <source>
        <dbReference type="Pfam" id="PF00534"/>
    </source>
</evidence>